<dbReference type="Gene3D" id="3.40.630.30">
    <property type="match status" value="1"/>
</dbReference>
<keyword evidence="1 3" id="KW-0808">Transferase</keyword>
<evidence type="ECO:0000313" key="4">
    <source>
        <dbReference type="Proteomes" id="UP000322499"/>
    </source>
</evidence>
<organism evidence="3 4">
    <name type="scientific">Blastococcus xanthinilyticus</name>
    <dbReference type="NCBI Taxonomy" id="1564164"/>
    <lineage>
        <taxon>Bacteria</taxon>
        <taxon>Bacillati</taxon>
        <taxon>Actinomycetota</taxon>
        <taxon>Actinomycetes</taxon>
        <taxon>Geodermatophilales</taxon>
        <taxon>Geodermatophilaceae</taxon>
        <taxon>Blastococcus</taxon>
    </lineage>
</organism>
<proteinExistence type="predicted"/>
<dbReference type="Proteomes" id="UP000322499">
    <property type="component" value="Unassembled WGS sequence"/>
</dbReference>
<dbReference type="InterPro" id="IPR000182">
    <property type="entry name" value="GNAT_dom"/>
</dbReference>
<dbReference type="PANTHER" id="PTHR13947">
    <property type="entry name" value="GNAT FAMILY N-ACETYLTRANSFERASE"/>
    <property type="match status" value="1"/>
</dbReference>
<protein>
    <submittedName>
        <fullName evidence="3">Acetyltransferase (GNAT) family protein</fullName>
    </submittedName>
</protein>
<name>A0A5S5CUX3_9ACTN</name>
<comment type="caution">
    <text evidence="3">The sequence shown here is derived from an EMBL/GenBank/DDBJ whole genome shotgun (WGS) entry which is preliminary data.</text>
</comment>
<dbReference type="EMBL" id="VNHW01000008">
    <property type="protein sequence ID" value="TYP86788.1"/>
    <property type="molecule type" value="Genomic_DNA"/>
</dbReference>
<dbReference type="CDD" id="cd04301">
    <property type="entry name" value="NAT_SF"/>
    <property type="match status" value="1"/>
</dbReference>
<feature type="domain" description="N-acetyltransferase" evidence="2">
    <location>
        <begin position="167"/>
        <end position="258"/>
    </location>
</feature>
<sequence length="259" mass="27149">MPAPPDPASVTALERLAARTWRGLEEQPYGDWLLRAGGGFTGRANSVLVLGNPPAGLPAAVADVTRWYRERGLPARACVPGPAADADAALAAAGWGRDEDTVVLTGPAGPWPCPDVPVVLADAPDEVWLTGYRAGGALPASATAVLRRAEQPRFASVRPYPPPAPAVAVARGAVAEDVLVISAVTVDERHRRRGLATALMTTLAADARSRGARCCVLQVTASNAPALALYARLGFTEHHRYHYRTAPPPAADSRGPARR</sequence>
<dbReference type="GO" id="GO:0008080">
    <property type="term" value="F:N-acetyltransferase activity"/>
    <property type="evidence" value="ECO:0007669"/>
    <property type="project" value="InterPro"/>
</dbReference>
<dbReference type="SUPFAM" id="SSF55729">
    <property type="entry name" value="Acyl-CoA N-acyltransferases (Nat)"/>
    <property type="match status" value="1"/>
</dbReference>
<accession>A0A5S5CUX3</accession>
<dbReference type="InterPro" id="IPR056935">
    <property type="entry name" value="Rv0428c-like_C"/>
</dbReference>
<dbReference type="RefSeq" id="WP_166533616.1">
    <property type="nucleotide sequence ID" value="NZ_VNHW01000008.1"/>
</dbReference>
<dbReference type="PROSITE" id="PS51186">
    <property type="entry name" value="GNAT"/>
    <property type="match status" value="1"/>
</dbReference>
<evidence type="ECO:0000259" key="2">
    <source>
        <dbReference type="PROSITE" id="PS51186"/>
    </source>
</evidence>
<dbReference type="Pfam" id="PF24553">
    <property type="entry name" value="Rv0428c_C"/>
    <property type="match status" value="1"/>
</dbReference>
<dbReference type="InterPro" id="IPR050769">
    <property type="entry name" value="NAT_camello-type"/>
</dbReference>
<evidence type="ECO:0000256" key="1">
    <source>
        <dbReference type="ARBA" id="ARBA00022679"/>
    </source>
</evidence>
<evidence type="ECO:0000313" key="3">
    <source>
        <dbReference type="EMBL" id="TYP86788.1"/>
    </source>
</evidence>
<gene>
    <name evidence="3" type="ORF">BD833_10873</name>
</gene>
<dbReference type="AlphaFoldDB" id="A0A5S5CUX3"/>
<keyword evidence="4" id="KW-1185">Reference proteome</keyword>
<reference evidence="3 4" key="1">
    <citation type="submission" date="2019-07" db="EMBL/GenBank/DDBJ databases">
        <title>Genomic Encyclopedia of Archaeal and Bacterial Type Strains, Phase II (KMG-II): from individual species to whole genera.</title>
        <authorList>
            <person name="Goeker M."/>
        </authorList>
    </citation>
    <scope>NUCLEOTIDE SEQUENCE [LARGE SCALE GENOMIC DNA]</scope>
    <source>
        <strain evidence="3 4">DSM 46842</strain>
    </source>
</reference>
<dbReference type="InterPro" id="IPR016181">
    <property type="entry name" value="Acyl_CoA_acyltransferase"/>
</dbReference>
<dbReference type="PANTHER" id="PTHR13947:SF37">
    <property type="entry name" value="LD18367P"/>
    <property type="match status" value="1"/>
</dbReference>